<dbReference type="NCBIfam" id="TIGR01200">
    <property type="entry name" value="GLPGLI"/>
    <property type="match status" value="1"/>
</dbReference>
<dbReference type="EMBL" id="JAETXX010000010">
    <property type="protein sequence ID" value="MCF8715828.1"/>
    <property type="molecule type" value="Genomic_DNA"/>
</dbReference>
<accession>A0ABS9J679</accession>
<proteinExistence type="predicted"/>
<evidence type="ECO:0000313" key="2">
    <source>
        <dbReference type="Proteomes" id="UP000829517"/>
    </source>
</evidence>
<dbReference type="InterPro" id="IPR005901">
    <property type="entry name" value="GLPGLI"/>
</dbReference>
<comment type="caution">
    <text evidence="1">The sequence shown here is derived from an EMBL/GenBank/DDBJ whole genome shotgun (WGS) entry which is preliminary data.</text>
</comment>
<reference evidence="1 2" key="1">
    <citation type="submission" date="2021-01" db="EMBL/GenBank/DDBJ databases">
        <title>Genome sequencing of Joostella atrarenae M1-2 (= KCTC 23194).</title>
        <authorList>
            <person name="Zakaria M.R."/>
            <person name="Lam M.Q."/>
            <person name="Chong C.S."/>
        </authorList>
    </citation>
    <scope>NUCLEOTIDE SEQUENCE [LARGE SCALE GENOMIC DNA]</scope>
    <source>
        <strain evidence="1 2">M1-2</strain>
    </source>
</reference>
<dbReference type="Pfam" id="PF09697">
    <property type="entry name" value="Porph_ging"/>
    <property type="match status" value="1"/>
</dbReference>
<name>A0ABS9J679_9FLAO</name>
<gene>
    <name evidence="1" type="ORF">JM658_13410</name>
</gene>
<dbReference type="Proteomes" id="UP000829517">
    <property type="component" value="Unassembled WGS sequence"/>
</dbReference>
<evidence type="ECO:0000313" key="1">
    <source>
        <dbReference type="EMBL" id="MCF8715828.1"/>
    </source>
</evidence>
<protein>
    <submittedName>
        <fullName evidence="1">GLPGLI family protein</fullName>
    </submittedName>
</protein>
<dbReference type="RefSeq" id="WP_236959792.1">
    <property type="nucleotide sequence ID" value="NZ_JAETXX010000010.1"/>
</dbReference>
<sequence>MRLKNYINVVLLIFTFSIYGQQTHVITYGVTSNIDFGKIKINQVKEMMLEVENEISNYEFELVVNKNQSTFKKKKSLDNDSNNERISLIAIAMCHADQQWYFDASNNIQLCYREIFGEKFLISNNIEESPWVLTNETKIIGGYKAYKAKTTRTFIGSNGLQEGDVEAWYTPKIAMNHGPLGFVGLPGLIIELSIQNTTFQLAEIKSLKKGEIEPPTQGIKITETEFLKMAEDKVAGFRESYGRD</sequence>
<organism evidence="1 2">
    <name type="scientific">Joostella atrarenae</name>
    <dbReference type="NCBI Taxonomy" id="679257"/>
    <lineage>
        <taxon>Bacteria</taxon>
        <taxon>Pseudomonadati</taxon>
        <taxon>Bacteroidota</taxon>
        <taxon>Flavobacteriia</taxon>
        <taxon>Flavobacteriales</taxon>
        <taxon>Flavobacteriaceae</taxon>
        <taxon>Joostella</taxon>
    </lineage>
</organism>
<keyword evidence="2" id="KW-1185">Reference proteome</keyword>